<dbReference type="EMBL" id="JAPQKT010000007">
    <property type="protein sequence ID" value="KAJ5224735.1"/>
    <property type="molecule type" value="Genomic_DNA"/>
</dbReference>
<evidence type="ECO:0000256" key="1">
    <source>
        <dbReference type="ARBA" id="ARBA00009183"/>
    </source>
</evidence>
<keyword evidence="3" id="KW-0274">FAD</keyword>
<dbReference type="AlphaFoldDB" id="A0A9W9TKP1"/>
<evidence type="ECO:0000256" key="4">
    <source>
        <dbReference type="ARBA" id="ARBA00023002"/>
    </source>
</evidence>
<dbReference type="PANTHER" id="PTHR23023">
    <property type="entry name" value="DIMETHYLANILINE MONOOXYGENASE"/>
    <property type="match status" value="1"/>
</dbReference>
<gene>
    <name evidence="5" type="ORF">N7469_008238</name>
</gene>
<evidence type="ECO:0000313" key="6">
    <source>
        <dbReference type="Proteomes" id="UP001147733"/>
    </source>
</evidence>
<dbReference type="InterPro" id="IPR050346">
    <property type="entry name" value="FMO-like"/>
</dbReference>
<dbReference type="GO" id="GO:0050661">
    <property type="term" value="F:NADP binding"/>
    <property type="evidence" value="ECO:0007669"/>
    <property type="project" value="InterPro"/>
</dbReference>
<dbReference type="Pfam" id="PF00743">
    <property type="entry name" value="FMO-like"/>
    <property type="match status" value="1"/>
</dbReference>
<protein>
    <recommendedName>
        <fullName evidence="7">FAD/NAD(P)-binding domain-containing protein</fullName>
    </recommendedName>
</protein>
<evidence type="ECO:0008006" key="7">
    <source>
        <dbReference type="Google" id="ProtNLM"/>
    </source>
</evidence>
<dbReference type="SUPFAM" id="SSF51905">
    <property type="entry name" value="FAD/NAD(P)-binding domain"/>
    <property type="match status" value="1"/>
</dbReference>
<reference evidence="5" key="1">
    <citation type="submission" date="2022-11" db="EMBL/GenBank/DDBJ databases">
        <authorList>
            <person name="Petersen C."/>
        </authorList>
    </citation>
    <scope>NUCLEOTIDE SEQUENCE</scope>
    <source>
        <strain evidence="5">IBT 23319</strain>
    </source>
</reference>
<comment type="similarity">
    <text evidence="1">Belongs to the FMO family.</text>
</comment>
<dbReference type="PRINTS" id="PR00368">
    <property type="entry name" value="FADPNR"/>
</dbReference>
<keyword evidence="6" id="KW-1185">Reference proteome</keyword>
<proteinExistence type="inferred from homology"/>
<evidence type="ECO:0000256" key="3">
    <source>
        <dbReference type="ARBA" id="ARBA00022827"/>
    </source>
</evidence>
<dbReference type="RefSeq" id="XP_056498707.1">
    <property type="nucleotide sequence ID" value="XM_056647156.1"/>
</dbReference>
<dbReference type="Proteomes" id="UP001147733">
    <property type="component" value="Unassembled WGS sequence"/>
</dbReference>
<dbReference type="InterPro" id="IPR020946">
    <property type="entry name" value="Flavin_mOase-like"/>
</dbReference>
<dbReference type="GO" id="GO:0004499">
    <property type="term" value="F:N,N-dimethylaniline monooxygenase activity"/>
    <property type="evidence" value="ECO:0007669"/>
    <property type="project" value="InterPro"/>
</dbReference>
<dbReference type="OrthoDB" id="66881at2759"/>
<name>A0A9W9TKP1_PENCI</name>
<dbReference type="GeneID" id="81386323"/>
<accession>A0A9W9TKP1</accession>
<dbReference type="InterPro" id="IPR036188">
    <property type="entry name" value="FAD/NAD-bd_sf"/>
</dbReference>
<dbReference type="GO" id="GO:0050660">
    <property type="term" value="F:flavin adenine dinucleotide binding"/>
    <property type="evidence" value="ECO:0007669"/>
    <property type="project" value="InterPro"/>
</dbReference>
<keyword evidence="2" id="KW-0285">Flavoprotein</keyword>
<sequence>MTMSPKKVAIIGAGPSGLVTAKTLLHNFPRGTFAPVIFDSRQQVGGLWPNNSTPKKAWSADDPVTLDPGMRTNLSRFTVAFSDLSWESVLKDSEIPLFPQARQVGNYLAVYAERYIPKESFRLGSYVKHTERIVQSNSAVGWKVAWVQKKSSDDQDVSMSTVCNDSNEEYSEDFDFLVVASGYFARPYIPDIPGLKQFTGRVIHSSALGKGHDPVNDEDLCRGNIAVLGGSMSGVEAASTFAMHHSSLKYANVSKGIPASRSIYHISSRPFWTLPTYLPYIFPSSRTTFLPLDLTMYDLDRRPAGPIEYNIGPIPEEKAAKTNSYFESLLGAEYEQFGHVHQGASQDSKSRPPWVAIGNDYAGFVRTETIIPKMGRTVSIQPNSTTGLASIKIESPGGESSILENIGSIVMATGFSPFESLFYLPRDILSILEYTTEDSFLPLVLDQGGTFRSEIPDLGFVGYYRGPYWGAMEMQARFLGKTWTQAASDLPKTDIQRENIRLLRQPSTQAWRGQFPMGDYVGLMETFAKDLQIVRTEMQDMDGSGPVLPSRYIYRYSGSPSSEDENNTKSYVNSDAQSTLNSLSSLGLYGAAETKTPETQTAIATAIFRALHGQWKFTRSGNFGEITGSVAFHPRYPTIPEYDKEYVSEELISESAGVPHSPTLTLWRLSEAGGADFPMRVDSIDADKAELEIQAADYLDLVFAQHEEEGDRDGNLIVDCHADYILQKGRCQYRFWMNGVSIARWELSRIEKSHVDPGGSRSCTVYTRF</sequence>
<evidence type="ECO:0000256" key="2">
    <source>
        <dbReference type="ARBA" id="ARBA00022630"/>
    </source>
</evidence>
<keyword evidence="4" id="KW-0560">Oxidoreductase</keyword>
<dbReference type="Gene3D" id="3.50.50.60">
    <property type="entry name" value="FAD/NAD(P)-binding domain"/>
    <property type="match status" value="1"/>
</dbReference>
<evidence type="ECO:0000313" key="5">
    <source>
        <dbReference type="EMBL" id="KAJ5224735.1"/>
    </source>
</evidence>
<reference evidence="5" key="2">
    <citation type="journal article" date="2023" name="IMA Fungus">
        <title>Comparative genomic study of the Penicillium genus elucidates a diverse pangenome and 15 lateral gene transfer events.</title>
        <authorList>
            <person name="Petersen C."/>
            <person name="Sorensen T."/>
            <person name="Nielsen M.R."/>
            <person name="Sondergaard T.E."/>
            <person name="Sorensen J.L."/>
            <person name="Fitzpatrick D.A."/>
            <person name="Frisvad J.C."/>
            <person name="Nielsen K.L."/>
        </authorList>
    </citation>
    <scope>NUCLEOTIDE SEQUENCE</scope>
    <source>
        <strain evidence="5">IBT 23319</strain>
    </source>
</reference>
<organism evidence="5 6">
    <name type="scientific">Penicillium citrinum</name>
    <dbReference type="NCBI Taxonomy" id="5077"/>
    <lineage>
        <taxon>Eukaryota</taxon>
        <taxon>Fungi</taxon>
        <taxon>Dikarya</taxon>
        <taxon>Ascomycota</taxon>
        <taxon>Pezizomycotina</taxon>
        <taxon>Eurotiomycetes</taxon>
        <taxon>Eurotiomycetidae</taxon>
        <taxon>Eurotiales</taxon>
        <taxon>Aspergillaceae</taxon>
        <taxon>Penicillium</taxon>
    </lineage>
</organism>
<comment type="caution">
    <text evidence="5">The sequence shown here is derived from an EMBL/GenBank/DDBJ whole genome shotgun (WGS) entry which is preliminary data.</text>
</comment>